<dbReference type="AlphaFoldDB" id="A0A6J4UC32"/>
<dbReference type="EMBL" id="CADCWG010000079">
    <property type="protein sequence ID" value="CAA9545892.1"/>
    <property type="molecule type" value="Genomic_DNA"/>
</dbReference>
<proteinExistence type="predicted"/>
<accession>A0A6J4UC32</accession>
<organism evidence="1">
    <name type="scientific">uncultured Thermomicrobiales bacterium</name>
    <dbReference type="NCBI Taxonomy" id="1645740"/>
    <lineage>
        <taxon>Bacteria</taxon>
        <taxon>Pseudomonadati</taxon>
        <taxon>Thermomicrobiota</taxon>
        <taxon>Thermomicrobia</taxon>
        <taxon>Thermomicrobiales</taxon>
        <taxon>environmental samples</taxon>
    </lineage>
</organism>
<reference evidence="1" key="1">
    <citation type="submission" date="2020-02" db="EMBL/GenBank/DDBJ databases">
        <authorList>
            <person name="Meier V. D."/>
        </authorList>
    </citation>
    <scope>NUCLEOTIDE SEQUENCE</scope>
    <source>
        <strain evidence="1">AVDCRST_MAG49</strain>
    </source>
</reference>
<protein>
    <submittedName>
        <fullName evidence="1">Uncharacterized protein</fullName>
    </submittedName>
</protein>
<evidence type="ECO:0000313" key="1">
    <source>
        <dbReference type="EMBL" id="CAA9545892.1"/>
    </source>
</evidence>
<sequence>MRSDVYDWLTGAARQPERFDIVFSSSGVLV</sequence>
<gene>
    <name evidence="1" type="ORF">AVDCRST_MAG49-1335</name>
</gene>
<name>A0A6J4UC32_9BACT</name>